<protein>
    <submittedName>
        <fullName evidence="1">Uncharacterized protein</fullName>
    </submittedName>
</protein>
<dbReference type="AlphaFoldDB" id="A0AAV5KKW2"/>
<organism evidence="1 2">
    <name type="scientific">Rubroshorea leprosula</name>
    <dbReference type="NCBI Taxonomy" id="152421"/>
    <lineage>
        <taxon>Eukaryota</taxon>
        <taxon>Viridiplantae</taxon>
        <taxon>Streptophyta</taxon>
        <taxon>Embryophyta</taxon>
        <taxon>Tracheophyta</taxon>
        <taxon>Spermatophyta</taxon>
        <taxon>Magnoliopsida</taxon>
        <taxon>eudicotyledons</taxon>
        <taxon>Gunneridae</taxon>
        <taxon>Pentapetalae</taxon>
        <taxon>rosids</taxon>
        <taxon>malvids</taxon>
        <taxon>Malvales</taxon>
        <taxon>Dipterocarpaceae</taxon>
        <taxon>Rubroshorea</taxon>
    </lineage>
</organism>
<proteinExistence type="predicted"/>
<sequence length="68" mass="7745">MLPTRDWIKWQAACSSLSKVSSSKPCVRNSFRWETHPPFWCATAGRVRNSRGKASDTGRETKKTIMIC</sequence>
<comment type="caution">
    <text evidence="1">The sequence shown here is derived from an EMBL/GenBank/DDBJ whole genome shotgun (WGS) entry which is preliminary data.</text>
</comment>
<name>A0AAV5KKW2_9ROSI</name>
<dbReference type="EMBL" id="BPVZ01000068">
    <property type="protein sequence ID" value="GKV25251.1"/>
    <property type="molecule type" value="Genomic_DNA"/>
</dbReference>
<reference evidence="1 2" key="1">
    <citation type="journal article" date="2021" name="Commun. Biol.">
        <title>The genome of Shorea leprosula (Dipterocarpaceae) highlights the ecological relevance of drought in aseasonal tropical rainforests.</title>
        <authorList>
            <person name="Ng K.K.S."/>
            <person name="Kobayashi M.J."/>
            <person name="Fawcett J.A."/>
            <person name="Hatakeyama M."/>
            <person name="Paape T."/>
            <person name="Ng C.H."/>
            <person name="Ang C.C."/>
            <person name="Tnah L.H."/>
            <person name="Lee C.T."/>
            <person name="Nishiyama T."/>
            <person name="Sese J."/>
            <person name="O'Brien M.J."/>
            <person name="Copetti D."/>
            <person name="Mohd Noor M.I."/>
            <person name="Ong R.C."/>
            <person name="Putra M."/>
            <person name="Sireger I.Z."/>
            <person name="Indrioko S."/>
            <person name="Kosugi Y."/>
            <person name="Izuno A."/>
            <person name="Isagi Y."/>
            <person name="Lee S.L."/>
            <person name="Shimizu K.K."/>
        </authorList>
    </citation>
    <scope>NUCLEOTIDE SEQUENCE [LARGE SCALE GENOMIC DNA]</scope>
    <source>
        <strain evidence="1">214</strain>
    </source>
</reference>
<dbReference type="Proteomes" id="UP001054252">
    <property type="component" value="Unassembled WGS sequence"/>
</dbReference>
<gene>
    <name evidence="1" type="ORF">SLEP1_g34714</name>
</gene>
<keyword evidence="2" id="KW-1185">Reference proteome</keyword>
<accession>A0AAV5KKW2</accession>
<evidence type="ECO:0000313" key="1">
    <source>
        <dbReference type="EMBL" id="GKV25251.1"/>
    </source>
</evidence>
<evidence type="ECO:0000313" key="2">
    <source>
        <dbReference type="Proteomes" id="UP001054252"/>
    </source>
</evidence>